<sequence length="177" mass="20136">MINPEGTQSTFWRICDDNGNCHCDWRLTLGDCDENDAMHIIYIINIIGSAIVSVIGIALLFYRIYYRKQQIFTSRTPTGFIRPKPIEAMLFMAIIFNLLRMIQAIIIVTDAAPNPAFRSFMYEIPWQFGLGAFSCYVFGIAHTVADVRIPWLLFKSGNTAITTVLLINEPVFGYPKL</sequence>
<reference evidence="2" key="1">
    <citation type="journal article" date="2014" name="Genome Announc.">
        <title>De novo whole-genome sequence and genome annotation of Lichtheimia ramosa.</title>
        <authorList>
            <person name="Linde J."/>
            <person name="Schwartze V."/>
            <person name="Binder U."/>
            <person name="Lass-Florl C."/>
            <person name="Voigt K."/>
            <person name="Horn F."/>
        </authorList>
    </citation>
    <scope>NUCLEOTIDE SEQUENCE</scope>
    <source>
        <strain evidence="2">JMRC FSU:6197</strain>
    </source>
</reference>
<keyword evidence="1" id="KW-0812">Transmembrane</keyword>
<dbReference type="OrthoDB" id="2280990at2759"/>
<evidence type="ECO:0000313" key="2">
    <source>
        <dbReference type="EMBL" id="CDS13687.1"/>
    </source>
</evidence>
<protein>
    <submittedName>
        <fullName evidence="2">Uncharacterized protein</fullName>
    </submittedName>
</protein>
<evidence type="ECO:0000256" key="1">
    <source>
        <dbReference type="SAM" id="Phobius"/>
    </source>
</evidence>
<dbReference type="AlphaFoldDB" id="A0A077X3W1"/>
<dbReference type="EMBL" id="LK023385">
    <property type="protein sequence ID" value="CDS13687.1"/>
    <property type="molecule type" value="Genomic_DNA"/>
</dbReference>
<feature type="transmembrane region" description="Helical" evidence="1">
    <location>
        <begin position="40"/>
        <end position="65"/>
    </location>
</feature>
<keyword evidence="1" id="KW-1133">Transmembrane helix</keyword>
<accession>A0A077X3W1</accession>
<name>A0A077X3W1_9FUNG</name>
<organism evidence="2">
    <name type="scientific">Lichtheimia ramosa</name>
    <dbReference type="NCBI Taxonomy" id="688394"/>
    <lineage>
        <taxon>Eukaryota</taxon>
        <taxon>Fungi</taxon>
        <taxon>Fungi incertae sedis</taxon>
        <taxon>Mucoromycota</taxon>
        <taxon>Mucoromycotina</taxon>
        <taxon>Mucoromycetes</taxon>
        <taxon>Mucorales</taxon>
        <taxon>Lichtheimiaceae</taxon>
        <taxon>Lichtheimia</taxon>
    </lineage>
</organism>
<proteinExistence type="predicted"/>
<keyword evidence="1" id="KW-0472">Membrane</keyword>
<gene>
    <name evidence="2" type="ORF">LRAMOSA05861</name>
</gene>
<feature type="transmembrane region" description="Helical" evidence="1">
    <location>
        <begin position="126"/>
        <end position="145"/>
    </location>
</feature>
<feature type="transmembrane region" description="Helical" evidence="1">
    <location>
        <begin position="86"/>
        <end position="106"/>
    </location>
</feature>